<dbReference type="STRING" id="573024.SAMN05216208_1695"/>
<sequence length="541" mass="60558">MGALNNVAAINASGFFLAREVDVSRSADITDTTDTLKVLLTAQEVYPAMERAFLSAEQEISAGYRVFDLATKLRSDEGLAIGEDWFDLIVHVLRKGVRMKFVISDFDAVLAPKLHFNSWKTRRAFVAAREVAGKGAQLVVTNAAHSAKVGILPRIFLWPRLIKEVNKVAAKLNDMTSDQAARRLECSPGVRPLLRRTPDGTYTAKRWPIPSLIPGTHHQKICVIDRQTAFVGGLDLNERRYDDKNHDRERSETWQDVQLRCTGPVAKDVHSHLEEFLDVVAGTRAPTAEGRLLRTLSRRRKTDWPFLGPKPLVHTIADDHHRLVQRARGLIYLETQFLRDRPLCNRLAEAAAKNPSLKLIIVVPGAPEEVAFDGQTGSDVKFGEYLQATCVDILRKSFGARMTICSPVRPKSLDTGERDTLWGSPIIYVHSKVSIFDCDRAIVSSANLNGRSMLWDTEAGVLLNDQSEVESLRDRIFRHWLGADAGPEFYAADSAVELWAERARRNAEVAPEKRRGFLVPYDVEPARKFGRRLPGIPDAMV</sequence>
<protein>
    <recommendedName>
        <fullName evidence="3">Phospholipase D</fullName>
    </recommendedName>
    <alternativeName>
        <fullName evidence="8">Choline phosphatase</fullName>
    </alternativeName>
</protein>
<dbReference type="GO" id="GO:0005576">
    <property type="term" value="C:extracellular region"/>
    <property type="evidence" value="ECO:0007669"/>
    <property type="project" value="UniProtKB-SubCell"/>
</dbReference>
<dbReference type="SMART" id="SM00155">
    <property type="entry name" value="PLDc"/>
    <property type="match status" value="2"/>
</dbReference>
<keyword evidence="7" id="KW-0443">Lipid metabolism</keyword>
<reference evidence="10 11" key="1">
    <citation type="submission" date="2017-01" db="EMBL/GenBank/DDBJ databases">
        <authorList>
            <person name="Mah S.A."/>
            <person name="Swanson W.J."/>
            <person name="Moy G.W."/>
            <person name="Vacquier V.D."/>
        </authorList>
    </citation>
    <scope>NUCLEOTIDE SEQUENCE [LARGE SCALE GENOMIC DNA]</scope>
    <source>
        <strain evidence="10 11">DSM 29590</strain>
    </source>
</reference>
<evidence type="ECO:0000256" key="4">
    <source>
        <dbReference type="ARBA" id="ARBA00022525"/>
    </source>
</evidence>
<dbReference type="EMBL" id="FTNV01000001">
    <property type="protein sequence ID" value="SIR90270.1"/>
    <property type="molecule type" value="Genomic_DNA"/>
</dbReference>
<dbReference type="SUPFAM" id="SSF56024">
    <property type="entry name" value="Phospholipase D/nuclease"/>
    <property type="match status" value="2"/>
</dbReference>
<dbReference type="Proteomes" id="UP000186019">
    <property type="component" value="Unassembled WGS sequence"/>
</dbReference>
<keyword evidence="4" id="KW-0964">Secreted</keyword>
<dbReference type="InterPro" id="IPR001736">
    <property type="entry name" value="PLipase_D/transphosphatidylase"/>
</dbReference>
<evidence type="ECO:0000256" key="6">
    <source>
        <dbReference type="ARBA" id="ARBA00022801"/>
    </source>
</evidence>
<dbReference type="Pfam" id="PF00614">
    <property type="entry name" value="PLDc"/>
    <property type="match status" value="1"/>
</dbReference>
<dbReference type="Gene3D" id="3.30.870.10">
    <property type="entry name" value="Endonuclease Chain A"/>
    <property type="match status" value="2"/>
</dbReference>
<feature type="domain" description="PLD phosphodiesterase" evidence="9">
    <location>
        <begin position="430"/>
        <end position="452"/>
    </location>
</feature>
<dbReference type="PANTHER" id="PTHR18896">
    <property type="entry name" value="PHOSPHOLIPASE D"/>
    <property type="match status" value="1"/>
</dbReference>
<proteinExistence type="predicted"/>
<dbReference type="CDD" id="cd09105">
    <property type="entry name" value="PLDc_vPLD1_2_like_2"/>
    <property type="match status" value="1"/>
</dbReference>
<gene>
    <name evidence="10" type="ORF">SAMN05421666_0440</name>
</gene>
<dbReference type="PANTHER" id="PTHR18896:SF60">
    <property type="entry name" value="PHOSPHOLIPASE D"/>
    <property type="match status" value="1"/>
</dbReference>
<accession>A0A1N7EQC8</accession>
<keyword evidence="11" id="KW-1185">Reference proteome</keyword>
<evidence type="ECO:0000256" key="3">
    <source>
        <dbReference type="ARBA" id="ARBA00018392"/>
    </source>
</evidence>
<evidence type="ECO:0000256" key="1">
    <source>
        <dbReference type="ARBA" id="ARBA00003145"/>
    </source>
</evidence>
<dbReference type="GO" id="GO:0004630">
    <property type="term" value="F:phospholipase D activity"/>
    <property type="evidence" value="ECO:0007669"/>
    <property type="project" value="TreeGrafter"/>
</dbReference>
<evidence type="ECO:0000313" key="11">
    <source>
        <dbReference type="Proteomes" id="UP000186019"/>
    </source>
</evidence>
<evidence type="ECO:0000313" key="10">
    <source>
        <dbReference type="EMBL" id="SIR90270.1"/>
    </source>
</evidence>
<evidence type="ECO:0000256" key="8">
    <source>
        <dbReference type="ARBA" id="ARBA00029594"/>
    </source>
</evidence>
<evidence type="ECO:0000256" key="7">
    <source>
        <dbReference type="ARBA" id="ARBA00023098"/>
    </source>
</evidence>
<keyword evidence="6" id="KW-0378">Hydrolase</keyword>
<dbReference type="AlphaFoldDB" id="A0A1N7EQC8"/>
<name>A0A1N7EQC8_9RHOB</name>
<dbReference type="InterPro" id="IPR015679">
    <property type="entry name" value="PLipase_D_fam"/>
</dbReference>
<evidence type="ECO:0000259" key="9">
    <source>
        <dbReference type="PROSITE" id="PS50035"/>
    </source>
</evidence>
<dbReference type="GO" id="GO:0005886">
    <property type="term" value="C:plasma membrane"/>
    <property type="evidence" value="ECO:0007669"/>
    <property type="project" value="TreeGrafter"/>
</dbReference>
<comment type="subcellular location">
    <subcellularLocation>
        <location evidence="2">Secreted</location>
    </subcellularLocation>
</comment>
<evidence type="ECO:0000256" key="5">
    <source>
        <dbReference type="ARBA" id="ARBA00022737"/>
    </source>
</evidence>
<comment type="function">
    <text evidence="1">Could be a virulence factor.</text>
</comment>
<organism evidence="10 11">
    <name type="scientific">Roseovarius nanhaiticus</name>
    <dbReference type="NCBI Taxonomy" id="573024"/>
    <lineage>
        <taxon>Bacteria</taxon>
        <taxon>Pseudomonadati</taxon>
        <taxon>Pseudomonadota</taxon>
        <taxon>Alphaproteobacteria</taxon>
        <taxon>Rhodobacterales</taxon>
        <taxon>Roseobacteraceae</taxon>
        <taxon>Roseovarius</taxon>
    </lineage>
</organism>
<dbReference type="GO" id="GO:0009395">
    <property type="term" value="P:phospholipid catabolic process"/>
    <property type="evidence" value="ECO:0007669"/>
    <property type="project" value="TreeGrafter"/>
</dbReference>
<feature type="domain" description="PLD phosphodiesterase" evidence="9">
    <location>
        <begin position="213"/>
        <end position="240"/>
    </location>
</feature>
<evidence type="ECO:0000256" key="2">
    <source>
        <dbReference type="ARBA" id="ARBA00004613"/>
    </source>
</evidence>
<dbReference type="InterPro" id="IPR025202">
    <property type="entry name" value="PLD-like_dom"/>
</dbReference>
<dbReference type="PROSITE" id="PS50035">
    <property type="entry name" value="PLD"/>
    <property type="match status" value="2"/>
</dbReference>
<keyword evidence="5" id="KW-0677">Repeat</keyword>
<dbReference type="Pfam" id="PF13091">
    <property type="entry name" value="PLDc_2"/>
    <property type="match status" value="1"/>
</dbReference>